<organism evidence="2 3">
    <name type="scientific">Clostridium punense</name>
    <dbReference type="NCBI Taxonomy" id="1054297"/>
    <lineage>
        <taxon>Bacteria</taxon>
        <taxon>Bacillati</taxon>
        <taxon>Bacillota</taxon>
        <taxon>Clostridia</taxon>
        <taxon>Eubacteriales</taxon>
        <taxon>Clostridiaceae</taxon>
        <taxon>Clostridium</taxon>
    </lineage>
</organism>
<keyword evidence="1" id="KW-0812">Transmembrane</keyword>
<gene>
    <name evidence="2" type="ORF">J2Z44_001854</name>
</gene>
<keyword evidence="1" id="KW-1133">Transmembrane helix</keyword>
<feature type="transmembrane region" description="Helical" evidence="1">
    <location>
        <begin position="24"/>
        <end position="44"/>
    </location>
</feature>
<dbReference type="RefSeq" id="WP_021283900.1">
    <property type="nucleotide sequence ID" value="NZ_JAGGLL010000012.1"/>
</dbReference>
<evidence type="ECO:0008006" key="4">
    <source>
        <dbReference type="Google" id="ProtNLM"/>
    </source>
</evidence>
<evidence type="ECO:0000313" key="3">
    <source>
        <dbReference type="Proteomes" id="UP001519308"/>
    </source>
</evidence>
<feature type="transmembrane region" description="Helical" evidence="1">
    <location>
        <begin position="56"/>
        <end position="74"/>
    </location>
</feature>
<dbReference type="EMBL" id="JAGGLL010000012">
    <property type="protein sequence ID" value="MBP2022053.1"/>
    <property type="molecule type" value="Genomic_DNA"/>
</dbReference>
<proteinExistence type="predicted"/>
<evidence type="ECO:0000256" key="1">
    <source>
        <dbReference type="SAM" id="Phobius"/>
    </source>
</evidence>
<comment type="caution">
    <text evidence="2">The sequence shown here is derived from an EMBL/GenBank/DDBJ whole genome shotgun (WGS) entry which is preliminary data.</text>
</comment>
<reference evidence="2 3" key="1">
    <citation type="submission" date="2021-03" db="EMBL/GenBank/DDBJ databases">
        <title>Genomic Encyclopedia of Type Strains, Phase IV (KMG-IV): sequencing the most valuable type-strain genomes for metagenomic binning, comparative biology and taxonomic classification.</title>
        <authorList>
            <person name="Goeker M."/>
        </authorList>
    </citation>
    <scope>NUCLEOTIDE SEQUENCE [LARGE SCALE GENOMIC DNA]</scope>
    <source>
        <strain evidence="2 3">DSM 28650</strain>
    </source>
</reference>
<name>A0ABS4K2Q3_9CLOT</name>
<accession>A0ABS4K2Q3</accession>
<dbReference type="Proteomes" id="UP001519308">
    <property type="component" value="Unassembled WGS sequence"/>
</dbReference>
<sequence>MKKLVMNLQEETISENLRNYNKKVALRLSLIILLVSGIMGFFAYFTYKNSPEDGIVIIRILGVFFVPFLLYIIYRIIKALSYASNLHKIKAYKNIEERFNLNNEADFLAFELSVKSEATNSVISNGGPSAFLLTNSYIISNDAPMNTEFDIYNAKKLVMIEYNPLKISDYIVKHKYWKKSGHRIVLYFEDELIIFFAVTKKAGYEICKEFVRAYKIPNIVDEDYRDFYKKDRNKFIQHFRQQAQEL</sequence>
<keyword evidence="1" id="KW-0472">Membrane</keyword>
<keyword evidence="3" id="KW-1185">Reference proteome</keyword>
<evidence type="ECO:0000313" key="2">
    <source>
        <dbReference type="EMBL" id="MBP2022053.1"/>
    </source>
</evidence>
<protein>
    <recommendedName>
        <fullName evidence="4">YcxB-like protein domain-containing protein</fullName>
    </recommendedName>
</protein>